<dbReference type="EMBL" id="LRQE01000004">
    <property type="protein sequence ID" value="KXA31717.1"/>
    <property type="molecule type" value="Genomic_DNA"/>
</dbReference>
<dbReference type="Proteomes" id="UP000070174">
    <property type="component" value="Unassembled WGS sequence"/>
</dbReference>
<dbReference type="Pfam" id="PF00512">
    <property type="entry name" value="HisKA"/>
    <property type="match status" value="1"/>
</dbReference>
<dbReference type="InterPro" id="IPR036097">
    <property type="entry name" value="HisK_dim/P_sf"/>
</dbReference>
<evidence type="ECO:0000259" key="15">
    <source>
        <dbReference type="PROSITE" id="PS50109"/>
    </source>
</evidence>
<evidence type="ECO:0000256" key="2">
    <source>
        <dbReference type="ARBA" id="ARBA00004651"/>
    </source>
</evidence>
<gene>
    <name evidence="16" type="ORF">HMPREF3229_00246</name>
</gene>
<dbReference type="Gene3D" id="1.10.287.130">
    <property type="match status" value="1"/>
</dbReference>
<dbReference type="PATRIC" id="fig|54005.3.peg.243"/>
<feature type="transmembrane region" description="Helical" evidence="14">
    <location>
        <begin position="6"/>
        <end position="22"/>
    </location>
</feature>
<evidence type="ECO:0000256" key="6">
    <source>
        <dbReference type="ARBA" id="ARBA00022679"/>
    </source>
</evidence>
<dbReference type="InterPro" id="IPR003594">
    <property type="entry name" value="HATPase_dom"/>
</dbReference>
<reference evidence="16 17" key="1">
    <citation type="submission" date="2016-01" db="EMBL/GenBank/DDBJ databases">
        <authorList>
            <person name="Oliw E.H."/>
        </authorList>
    </citation>
    <scope>NUCLEOTIDE SEQUENCE [LARGE SCALE GENOMIC DNA]</scope>
    <source>
        <strain evidence="16 17">CMW7756A</strain>
    </source>
</reference>
<dbReference type="InterPro" id="IPR050398">
    <property type="entry name" value="HssS/ArlS-like"/>
</dbReference>
<dbReference type="EC" id="2.7.13.3" evidence="3"/>
<dbReference type="SUPFAM" id="SSF55874">
    <property type="entry name" value="ATPase domain of HSP90 chaperone/DNA topoisomerase II/histidine kinase"/>
    <property type="match status" value="1"/>
</dbReference>
<evidence type="ECO:0000256" key="4">
    <source>
        <dbReference type="ARBA" id="ARBA00022475"/>
    </source>
</evidence>
<evidence type="ECO:0000256" key="1">
    <source>
        <dbReference type="ARBA" id="ARBA00000085"/>
    </source>
</evidence>
<keyword evidence="10" id="KW-0067">ATP-binding</keyword>
<dbReference type="RefSeq" id="WP_060799583.1">
    <property type="nucleotide sequence ID" value="NZ_KQ957086.1"/>
</dbReference>
<dbReference type="PROSITE" id="PS50109">
    <property type="entry name" value="HIS_KIN"/>
    <property type="match status" value="1"/>
</dbReference>
<keyword evidence="6" id="KW-0808">Transferase</keyword>
<evidence type="ECO:0000256" key="13">
    <source>
        <dbReference type="ARBA" id="ARBA00023136"/>
    </source>
</evidence>
<evidence type="ECO:0000256" key="3">
    <source>
        <dbReference type="ARBA" id="ARBA00012438"/>
    </source>
</evidence>
<dbReference type="InterPro" id="IPR005467">
    <property type="entry name" value="His_kinase_dom"/>
</dbReference>
<dbReference type="Gene3D" id="3.30.565.10">
    <property type="entry name" value="Histidine kinase-like ATPase, C-terminal domain"/>
    <property type="match status" value="1"/>
</dbReference>
<sequence length="290" mass="33523">MEFLIGILALIIVIILYKYIVLRSEMSELSAYIDKALDGNLEITEFDEKELSKIKSKLIKFLYASQVKEAKINTEKNKTKDLIADISHQTKTPITNLSLYISLLEDDPKDEYIEIIKYELNKLEFLIQNLVKSSRLESDIISLQKHHANLKDIVEDVLKEFKVTLDEKNISINLKDEDLIFNLDERWLKEAIHNLVDNAIKYSPNGSTINISIYKSYLNYNLDIENECKDLSEETLPKIFERFYRGKNSVSKDGLGLGLFIAREIIEKHGGNIRASLDNNRIKFSVDFPL</sequence>
<evidence type="ECO:0000256" key="7">
    <source>
        <dbReference type="ARBA" id="ARBA00022692"/>
    </source>
</evidence>
<dbReference type="GO" id="GO:0005524">
    <property type="term" value="F:ATP binding"/>
    <property type="evidence" value="ECO:0007669"/>
    <property type="project" value="UniProtKB-KW"/>
</dbReference>
<protein>
    <recommendedName>
        <fullName evidence="3">histidine kinase</fullName>
        <ecNumber evidence="3">2.7.13.3</ecNumber>
    </recommendedName>
</protein>
<keyword evidence="11 14" id="KW-1133">Transmembrane helix</keyword>
<dbReference type="Pfam" id="PF02518">
    <property type="entry name" value="HATPase_c"/>
    <property type="match status" value="1"/>
</dbReference>
<evidence type="ECO:0000256" key="12">
    <source>
        <dbReference type="ARBA" id="ARBA00023012"/>
    </source>
</evidence>
<dbReference type="CDD" id="cd00082">
    <property type="entry name" value="HisKA"/>
    <property type="match status" value="1"/>
</dbReference>
<dbReference type="SMART" id="SM00388">
    <property type="entry name" value="HisKA"/>
    <property type="match status" value="1"/>
</dbReference>
<evidence type="ECO:0000256" key="10">
    <source>
        <dbReference type="ARBA" id="ARBA00022840"/>
    </source>
</evidence>
<evidence type="ECO:0000313" key="16">
    <source>
        <dbReference type="EMBL" id="KXA31717.1"/>
    </source>
</evidence>
<dbReference type="SMART" id="SM00387">
    <property type="entry name" value="HATPase_c"/>
    <property type="match status" value="1"/>
</dbReference>
<proteinExistence type="predicted"/>
<keyword evidence="8" id="KW-0547">Nucleotide-binding</keyword>
<name>A0A133PSC3_9FIRM</name>
<dbReference type="PANTHER" id="PTHR45528:SF1">
    <property type="entry name" value="SENSOR HISTIDINE KINASE CPXA"/>
    <property type="match status" value="1"/>
</dbReference>
<evidence type="ECO:0000256" key="11">
    <source>
        <dbReference type="ARBA" id="ARBA00022989"/>
    </source>
</evidence>
<organism evidence="16">
    <name type="scientific">Peptoniphilus harei</name>
    <dbReference type="NCBI Taxonomy" id="54005"/>
    <lineage>
        <taxon>Bacteria</taxon>
        <taxon>Bacillati</taxon>
        <taxon>Bacillota</taxon>
        <taxon>Tissierellia</taxon>
        <taxon>Tissierellales</taxon>
        <taxon>Peptoniphilaceae</taxon>
        <taxon>Peptoniphilus</taxon>
    </lineage>
</organism>
<keyword evidence="12" id="KW-0902">Two-component regulatory system</keyword>
<comment type="catalytic activity">
    <reaction evidence="1">
        <text>ATP + protein L-histidine = ADP + protein N-phospho-L-histidine.</text>
        <dbReference type="EC" id="2.7.13.3"/>
    </reaction>
</comment>
<dbReference type="AlphaFoldDB" id="A0A133PSC3"/>
<dbReference type="InterPro" id="IPR036890">
    <property type="entry name" value="HATPase_C_sf"/>
</dbReference>
<keyword evidence="13 14" id="KW-0472">Membrane</keyword>
<evidence type="ECO:0000256" key="9">
    <source>
        <dbReference type="ARBA" id="ARBA00022777"/>
    </source>
</evidence>
<comment type="subcellular location">
    <subcellularLocation>
        <location evidence="2">Cell membrane</location>
        <topology evidence="2">Multi-pass membrane protein</topology>
    </subcellularLocation>
</comment>
<feature type="domain" description="Histidine kinase" evidence="15">
    <location>
        <begin position="85"/>
        <end position="290"/>
    </location>
</feature>
<dbReference type="InterPro" id="IPR003661">
    <property type="entry name" value="HisK_dim/P_dom"/>
</dbReference>
<keyword evidence="5" id="KW-0597">Phosphoprotein</keyword>
<dbReference type="InterPro" id="IPR004358">
    <property type="entry name" value="Sig_transdc_His_kin-like_C"/>
</dbReference>
<keyword evidence="4" id="KW-1003">Cell membrane</keyword>
<dbReference type="PANTHER" id="PTHR45528">
    <property type="entry name" value="SENSOR HISTIDINE KINASE CPXA"/>
    <property type="match status" value="1"/>
</dbReference>
<evidence type="ECO:0000256" key="5">
    <source>
        <dbReference type="ARBA" id="ARBA00022553"/>
    </source>
</evidence>
<keyword evidence="7 14" id="KW-0812">Transmembrane</keyword>
<evidence type="ECO:0000313" key="17">
    <source>
        <dbReference type="Proteomes" id="UP000070174"/>
    </source>
</evidence>
<evidence type="ECO:0000256" key="8">
    <source>
        <dbReference type="ARBA" id="ARBA00022741"/>
    </source>
</evidence>
<dbReference type="SUPFAM" id="SSF47384">
    <property type="entry name" value="Homodimeric domain of signal transducing histidine kinase"/>
    <property type="match status" value="1"/>
</dbReference>
<dbReference type="CDD" id="cd00075">
    <property type="entry name" value="HATPase"/>
    <property type="match status" value="1"/>
</dbReference>
<dbReference type="GO" id="GO:0005886">
    <property type="term" value="C:plasma membrane"/>
    <property type="evidence" value="ECO:0007669"/>
    <property type="project" value="UniProtKB-SubCell"/>
</dbReference>
<comment type="caution">
    <text evidence="16">The sequence shown here is derived from an EMBL/GenBank/DDBJ whole genome shotgun (WGS) entry which is preliminary data.</text>
</comment>
<evidence type="ECO:0000256" key="14">
    <source>
        <dbReference type="SAM" id="Phobius"/>
    </source>
</evidence>
<dbReference type="GO" id="GO:0000155">
    <property type="term" value="F:phosphorelay sensor kinase activity"/>
    <property type="evidence" value="ECO:0007669"/>
    <property type="project" value="InterPro"/>
</dbReference>
<keyword evidence="9 16" id="KW-0418">Kinase</keyword>
<accession>A0A133PSC3</accession>
<dbReference type="FunFam" id="3.30.565.10:FF:000006">
    <property type="entry name" value="Sensor histidine kinase WalK"/>
    <property type="match status" value="1"/>
</dbReference>
<dbReference type="PRINTS" id="PR00344">
    <property type="entry name" value="BCTRLSENSOR"/>
</dbReference>